<dbReference type="AlphaFoldDB" id="A0A0B7BDN0"/>
<proteinExistence type="predicted"/>
<sequence>MNTIIQKRHWRWNKHVLCMEANSVKKNALRWALEGKRKCGRTRMTWRRTAQQEHKEMSV</sequence>
<gene>
    <name evidence="1" type="primary">ORF180147</name>
</gene>
<dbReference type="EMBL" id="HACG01044092">
    <property type="protein sequence ID" value="CEK90957.1"/>
    <property type="molecule type" value="Transcribed_RNA"/>
</dbReference>
<organism evidence="1">
    <name type="scientific">Arion vulgaris</name>
    <dbReference type="NCBI Taxonomy" id="1028688"/>
    <lineage>
        <taxon>Eukaryota</taxon>
        <taxon>Metazoa</taxon>
        <taxon>Spiralia</taxon>
        <taxon>Lophotrochozoa</taxon>
        <taxon>Mollusca</taxon>
        <taxon>Gastropoda</taxon>
        <taxon>Heterobranchia</taxon>
        <taxon>Euthyneura</taxon>
        <taxon>Panpulmonata</taxon>
        <taxon>Eupulmonata</taxon>
        <taxon>Stylommatophora</taxon>
        <taxon>Helicina</taxon>
        <taxon>Arionoidea</taxon>
        <taxon>Arionidae</taxon>
        <taxon>Arion</taxon>
    </lineage>
</organism>
<accession>A0A0B7BDN0</accession>
<feature type="non-terminal residue" evidence="1">
    <location>
        <position position="59"/>
    </location>
</feature>
<evidence type="ECO:0000313" key="1">
    <source>
        <dbReference type="EMBL" id="CEK90957.1"/>
    </source>
</evidence>
<protein>
    <submittedName>
        <fullName evidence="1">Uncharacterized protein</fullName>
    </submittedName>
</protein>
<reference evidence="1" key="1">
    <citation type="submission" date="2014-12" db="EMBL/GenBank/DDBJ databases">
        <title>Insight into the proteome of Arion vulgaris.</title>
        <authorList>
            <person name="Aradska J."/>
            <person name="Bulat T."/>
            <person name="Smidak R."/>
            <person name="Sarate P."/>
            <person name="Gangsoo J."/>
            <person name="Sialana F."/>
            <person name="Bilban M."/>
            <person name="Lubec G."/>
        </authorList>
    </citation>
    <scope>NUCLEOTIDE SEQUENCE</scope>
    <source>
        <tissue evidence="1">Skin</tissue>
    </source>
</reference>
<name>A0A0B7BDN0_9EUPU</name>